<keyword evidence="4" id="KW-0067">ATP-binding</keyword>
<evidence type="ECO:0000259" key="10">
    <source>
        <dbReference type="PROSITE" id="PS50011"/>
    </source>
</evidence>
<accession>A0A0V0QUA5</accession>
<sequence>MKKGFKKKKMQLTVECDEDGEEMAASIYSEIGPDGLRFLKDGIQLNKEGLVQKLHNNQEHISLMNLNDLQFDGINIGGGAAAQVEKGIYKPLNIKVAIKNKIKLERNNTSCNFIVDLYGAFYDEGQVKVVLELMDVGSISDLIQILSLSHQKQQKKQIKQKPLIPEPILAKITQQILSGLMYLHIVGKQVHRDIKPGNILMNSKGEVKLTDFGISKELDETSQLCSTFLGTKAYMSPERIQGKSYNNKSDIWSLGLIIIELATGNYPYPQKTTFLELLEFVVNEPSPDLGNEKYSGIFSKDLQDFIQSPMDFKFDEL</sequence>
<dbReference type="Proteomes" id="UP000054937">
    <property type="component" value="Unassembled WGS sequence"/>
</dbReference>
<evidence type="ECO:0000256" key="4">
    <source>
        <dbReference type="ARBA" id="ARBA00022840"/>
    </source>
</evidence>
<comment type="similarity">
    <text evidence="5">Belongs to the protein kinase superfamily. STE Ser/Thr protein kinase family. MAP kinase kinase subfamily.</text>
</comment>
<keyword evidence="3 11" id="KW-0418">Kinase</keyword>
<name>A0A0V0QUA5_PSEPJ</name>
<comment type="caution">
    <text evidence="11">The sequence shown here is derived from an EMBL/GenBank/DDBJ whole genome shotgun (WGS) entry which is preliminary data.</text>
</comment>
<dbReference type="GO" id="GO:0004708">
    <property type="term" value="F:MAP kinase kinase activity"/>
    <property type="evidence" value="ECO:0007669"/>
    <property type="project" value="UniProtKB-EC"/>
</dbReference>
<evidence type="ECO:0000256" key="3">
    <source>
        <dbReference type="ARBA" id="ARBA00022777"/>
    </source>
</evidence>
<keyword evidence="2" id="KW-0547">Nucleotide-binding</keyword>
<proteinExistence type="inferred from homology"/>
<dbReference type="InterPro" id="IPR000719">
    <property type="entry name" value="Prot_kinase_dom"/>
</dbReference>
<evidence type="ECO:0000256" key="7">
    <source>
        <dbReference type="ARBA" id="ARBA00049014"/>
    </source>
</evidence>
<reference evidence="11 12" key="1">
    <citation type="journal article" date="2015" name="Sci. Rep.">
        <title>Genome of the facultative scuticociliatosis pathogen Pseudocohnilembus persalinus provides insight into its virulence through horizontal gene transfer.</title>
        <authorList>
            <person name="Xiong J."/>
            <person name="Wang G."/>
            <person name="Cheng J."/>
            <person name="Tian M."/>
            <person name="Pan X."/>
            <person name="Warren A."/>
            <person name="Jiang C."/>
            <person name="Yuan D."/>
            <person name="Miao W."/>
        </authorList>
    </citation>
    <scope>NUCLEOTIDE SEQUENCE [LARGE SCALE GENOMIC DNA]</scope>
    <source>
        <strain evidence="11">36N120E</strain>
    </source>
</reference>
<keyword evidence="12" id="KW-1185">Reference proteome</keyword>
<dbReference type="PANTHER" id="PTHR48013:SF9">
    <property type="entry name" value="DUAL SPECIFICITY MITOGEN-ACTIVATED PROTEIN KINASE KINASE 5"/>
    <property type="match status" value="1"/>
</dbReference>
<feature type="domain" description="Protein kinase" evidence="10">
    <location>
        <begin position="25"/>
        <end position="317"/>
    </location>
</feature>
<evidence type="ECO:0000256" key="2">
    <source>
        <dbReference type="ARBA" id="ARBA00022741"/>
    </source>
</evidence>
<dbReference type="Gene3D" id="1.10.510.10">
    <property type="entry name" value="Transferase(Phosphotransferase) domain 1"/>
    <property type="match status" value="1"/>
</dbReference>
<comment type="catalytic activity">
    <reaction evidence="7">
        <text>L-seryl-[protein] + ATP = O-phospho-L-seryl-[protein] + ADP + H(+)</text>
        <dbReference type="Rhea" id="RHEA:17989"/>
        <dbReference type="Rhea" id="RHEA-COMP:9863"/>
        <dbReference type="Rhea" id="RHEA-COMP:11604"/>
        <dbReference type="ChEBI" id="CHEBI:15378"/>
        <dbReference type="ChEBI" id="CHEBI:29999"/>
        <dbReference type="ChEBI" id="CHEBI:30616"/>
        <dbReference type="ChEBI" id="CHEBI:83421"/>
        <dbReference type="ChEBI" id="CHEBI:456216"/>
        <dbReference type="EC" id="2.7.12.2"/>
    </reaction>
</comment>
<dbReference type="SUPFAM" id="SSF56112">
    <property type="entry name" value="Protein kinase-like (PK-like)"/>
    <property type="match status" value="1"/>
</dbReference>
<evidence type="ECO:0000256" key="9">
    <source>
        <dbReference type="ARBA" id="ARBA00051693"/>
    </source>
</evidence>
<gene>
    <name evidence="11" type="ORF">PPERSA_01010</name>
</gene>
<comment type="catalytic activity">
    <reaction evidence="8">
        <text>L-threonyl-[protein] + ATP = O-phospho-L-threonyl-[protein] + ADP + H(+)</text>
        <dbReference type="Rhea" id="RHEA:46608"/>
        <dbReference type="Rhea" id="RHEA-COMP:11060"/>
        <dbReference type="Rhea" id="RHEA-COMP:11605"/>
        <dbReference type="ChEBI" id="CHEBI:15378"/>
        <dbReference type="ChEBI" id="CHEBI:30013"/>
        <dbReference type="ChEBI" id="CHEBI:30616"/>
        <dbReference type="ChEBI" id="CHEBI:61977"/>
        <dbReference type="ChEBI" id="CHEBI:456216"/>
        <dbReference type="EC" id="2.7.12.2"/>
    </reaction>
</comment>
<comment type="catalytic activity">
    <reaction evidence="9">
        <text>L-tyrosyl-[protein] + ATP = O-phospho-L-tyrosyl-[protein] + ADP + H(+)</text>
        <dbReference type="Rhea" id="RHEA:10596"/>
        <dbReference type="Rhea" id="RHEA-COMP:10136"/>
        <dbReference type="Rhea" id="RHEA-COMP:20101"/>
        <dbReference type="ChEBI" id="CHEBI:15378"/>
        <dbReference type="ChEBI" id="CHEBI:30616"/>
        <dbReference type="ChEBI" id="CHEBI:46858"/>
        <dbReference type="ChEBI" id="CHEBI:61978"/>
        <dbReference type="ChEBI" id="CHEBI:456216"/>
        <dbReference type="EC" id="2.7.12.2"/>
    </reaction>
</comment>
<keyword evidence="1" id="KW-0808">Transferase</keyword>
<evidence type="ECO:0000256" key="8">
    <source>
        <dbReference type="ARBA" id="ARBA00049299"/>
    </source>
</evidence>
<evidence type="ECO:0000256" key="6">
    <source>
        <dbReference type="ARBA" id="ARBA00038999"/>
    </source>
</evidence>
<dbReference type="AlphaFoldDB" id="A0A0V0QUA5"/>
<dbReference type="PANTHER" id="PTHR48013">
    <property type="entry name" value="DUAL SPECIFICITY MITOGEN-ACTIVATED PROTEIN KINASE KINASE 5-RELATED"/>
    <property type="match status" value="1"/>
</dbReference>
<evidence type="ECO:0000256" key="5">
    <source>
        <dbReference type="ARBA" id="ARBA00038035"/>
    </source>
</evidence>
<dbReference type="OrthoDB" id="10252354at2759"/>
<dbReference type="InParanoid" id="A0A0V0QUA5"/>
<dbReference type="OMA" id="RMEGENY"/>
<dbReference type="EMBL" id="LDAU01000102">
    <property type="protein sequence ID" value="KRX05932.1"/>
    <property type="molecule type" value="Genomic_DNA"/>
</dbReference>
<organism evidence="11 12">
    <name type="scientific">Pseudocohnilembus persalinus</name>
    <name type="common">Ciliate</name>
    <dbReference type="NCBI Taxonomy" id="266149"/>
    <lineage>
        <taxon>Eukaryota</taxon>
        <taxon>Sar</taxon>
        <taxon>Alveolata</taxon>
        <taxon>Ciliophora</taxon>
        <taxon>Intramacronucleata</taxon>
        <taxon>Oligohymenophorea</taxon>
        <taxon>Scuticociliatia</taxon>
        <taxon>Philasterida</taxon>
        <taxon>Pseudocohnilembidae</taxon>
        <taxon>Pseudocohnilembus</taxon>
    </lineage>
</organism>
<evidence type="ECO:0000313" key="12">
    <source>
        <dbReference type="Proteomes" id="UP000054937"/>
    </source>
</evidence>
<evidence type="ECO:0000313" key="11">
    <source>
        <dbReference type="EMBL" id="KRX05932.1"/>
    </source>
</evidence>
<dbReference type="GO" id="GO:0005524">
    <property type="term" value="F:ATP binding"/>
    <property type="evidence" value="ECO:0007669"/>
    <property type="project" value="UniProtKB-KW"/>
</dbReference>
<dbReference type="SMART" id="SM00220">
    <property type="entry name" value="S_TKc"/>
    <property type="match status" value="1"/>
</dbReference>
<dbReference type="EC" id="2.7.12.2" evidence="6"/>
<dbReference type="Pfam" id="PF00069">
    <property type="entry name" value="Pkinase"/>
    <property type="match status" value="1"/>
</dbReference>
<protein>
    <recommendedName>
        <fullName evidence="6">mitogen-activated protein kinase kinase</fullName>
        <ecNumber evidence="6">2.7.12.2</ecNumber>
    </recommendedName>
</protein>
<dbReference type="InterPro" id="IPR011009">
    <property type="entry name" value="Kinase-like_dom_sf"/>
</dbReference>
<evidence type="ECO:0000256" key="1">
    <source>
        <dbReference type="ARBA" id="ARBA00022679"/>
    </source>
</evidence>
<dbReference type="PROSITE" id="PS50011">
    <property type="entry name" value="PROTEIN_KINASE_DOM"/>
    <property type="match status" value="1"/>
</dbReference>